<protein>
    <recommendedName>
        <fullName evidence="6">AAA+ ATPase domain-containing protein</fullName>
    </recommendedName>
</protein>
<dbReference type="CDD" id="cd19481">
    <property type="entry name" value="RecA-like_protease"/>
    <property type="match status" value="1"/>
</dbReference>
<evidence type="ECO:0000256" key="2">
    <source>
        <dbReference type="ARBA" id="ARBA00022801"/>
    </source>
</evidence>
<keyword evidence="3" id="KW-0443">Lipid metabolism</keyword>
<dbReference type="OMA" id="VWITSPS"/>
<dbReference type="CDD" id="cd01837">
    <property type="entry name" value="SGNH_plant_lipase_like"/>
    <property type="match status" value="1"/>
</dbReference>
<evidence type="ECO:0000313" key="8">
    <source>
        <dbReference type="Proteomes" id="UP000006591"/>
    </source>
</evidence>
<dbReference type="Pfam" id="PF00657">
    <property type="entry name" value="Lipase_GDSL"/>
    <property type="match status" value="1"/>
</dbReference>
<dbReference type="GO" id="GO:0016887">
    <property type="term" value="F:ATP hydrolysis activity"/>
    <property type="evidence" value="ECO:0007669"/>
    <property type="project" value="InterPro"/>
</dbReference>
<dbReference type="STRING" id="4536.A0A0E0HLF5"/>
<dbReference type="Pfam" id="PF00004">
    <property type="entry name" value="AAA"/>
    <property type="match status" value="1"/>
</dbReference>
<dbReference type="InterPro" id="IPR035669">
    <property type="entry name" value="SGNH_plant_lipase-like"/>
</dbReference>
<evidence type="ECO:0000256" key="3">
    <source>
        <dbReference type="ARBA" id="ARBA00022963"/>
    </source>
</evidence>
<feature type="compositionally biased region" description="Polar residues" evidence="4">
    <location>
        <begin position="735"/>
        <end position="752"/>
    </location>
</feature>
<keyword evidence="2" id="KW-0378">Hydrolase</keyword>
<dbReference type="InterPro" id="IPR051058">
    <property type="entry name" value="GDSL_Est/Lipase"/>
</dbReference>
<keyword evidence="3" id="KW-0442">Lipid degradation</keyword>
<dbReference type="InterPro" id="IPR003593">
    <property type="entry name" value="AAA+_ATPase"/>
</dbReference>
<evidence type="ECO:0000259" key="6">
    <source>
        <dbReference type="SMART" id="SM00382"/>
    </source>
</evidence>
<dbReference type="AlphaFoldDB" id="A0A0E0HLF5"/>
<reference evidence="7" key="1">
    <citation type="submission" date="2015-04" db="UniProtKB">
        <authorList>
            <consortium name="EnsemblPlants"/>
        </authorList>
    </citation>
    <scope>IDENTIFICATION</scope>
    <source>
        <strain evidence="7">SL10</strain>
    </source>
</reference>
<dbReference type="Gene3D" id="3.40.50.1110">
    <property type="entry name" value="SGNH hydrolase"/>
    <property type="match status" value="1"/>
</dbReference>
<keyword evidence="8" id="KW-1185">Reference proteome</keyword>
<comment type="similarity">
    <text evidence="1">Belongs to the 'GDSL' lipolytic enzyme family.</text>
</comment>
<dbReference type="GO" id="GO:0016788">
    <property type="term" value="F:hydrolase activity, acting on ester bonds"/>
    <property type="evidence" value="ECO:0007669"/>
    <property type="project" value="InterPro"/>
</dbReference>
<feature type="signal peptide" evidence="5">
    <location>
        <begin position="1"/>
        <end position="18"/>
    </location>
</feature>
<dbReference type="PANTHER" id="PTHR45648:SF99">
    <property type="entry name" value="OS02G0740400 PROTEIN"/>
    <property type="match status" value="1"/>
</dbReference>
<dbReference type="Gramene" id="ONIVA06G05090.1">
    <property type="protein sequence ID" value="ONIVA06G05090.1"/>
    <property type="gene ID" value="ONIVA06G05090"/>
</dbReference>
<feature type="chain" id="PRO_5002362034" description="AAA+ ATPase domain-containing protein" evidence="5">
    <location>
        <begin position="19"/>
        <end position="1099"/>
    </location>
</feature>
<dbReference type="Gene3D" id="3.40.50.300">
    <property type="entry name" value="P-loop containing nucleotide triphosphate hydrolases"/>
    <property type="match status" value="1"/>
</dbReference>
<sequence length="1099" mass="118363">MMRLKVTILVVAFVLSAGVHISAAAAAAAGQREEVHLVPAVYVFGDSTVDVGNNQYLPGNSPLQLPYGIDFPHSRPTGRFSNGYNVADFIAKLVGFKRSPPAYLSLTPQTSRQLMRGYRGANYASGGSGILDTTGTTVVTLTKQIVYFAATKSKMMSNGGGDGNSSSASASAIDDLLSKSLFLISDGGNDLFAFLRQSNRTASQVPSFYADLLSNYTRHVQALYSLGARRFGIIDVPPIGCVPSVRVTSPAGATRCVDAANDLARGFNSGLRSAMARLAGSGALPGMRYSVGSSYNVVSYLTANPAAAGFKVVNSACCGGGRLNAQVGCGAPNSTYCGNRNGYLFWDGVHGTQATSRKGAAAIYSAPPQMGFASPINFKQLFKPILGLLGTRSESEQVGESHEGVFLRYALFFRGRGAKTQRQNNPAGRGANSPVASRASRHELRNRKPSHASAAGMAMLLRRRLPLARLLRPLQAEAAASTTSSPPPLQNRPAAASPSHALGSRLGFLNGVPGAPGAREASAFTTAGFLAAGAAAALASLPVAYADANEVGVVDSAVSSDAAVKPVNPDAAVSSDVAVGEDLAHKERKRIMELIQSRGMPHGSYPQFDVAVKGQKVVVKFNVPSTCSLSDLIVDLVTHIGLEAEQGGGGSEMLLRAWNSVAARQITLNPHKKTTSNGDDNEDDLCVLIFEPLVGSQYSVSSYEVEFIKRGGFSLRELEALTSVLKLVGQKDVKQSSGKGNKSYTTRKGNGQRSKHVPSMEKTISDLEGMGVRVYGFDETSSIPMDGSGTVMWENIAGYEPQKREIEDTILLALQSPEVYDEIARATRCKFETNRPRAVLFEGPPGTGKTSSARVIAKQAGVPLLYVPLEIIMSKYYGESERLLGSVFSLANDLPDGGIIFLDEVDSFASARDSEMHEATRRILSVILRQIDGFEQDRRVVVIAATNRKEDLDPALISRFDSIICFDLPDQQTRAEISAQYAKHLTKSELFQFSLATEDKLLEGARYRWIYWDVRKRYQGYLPASRKTLGIKGDKYQKMIRGSRVFLQSKSMLHVLNNAEDLCRIEQHDKTYNSRDEVTVGNAFCNVCWPPWVAVLEDR</sequence>
<dbReference type="PANTHER" id="PTHR45648">
    <property type="entry name" value="GDSL LIPASE/ACYLHYDROLASE FAMILY PROTEIN (AFU_ORTHOLOGUE AFUA_4G14700)"/>
    <property type="match status" value="1"/>
</dbReference>
<evidence type="ECO:0000256" key="5">
    <source>
        <dbReference type="SAM" id="SignalP"/>
    </source>
</evidence>
<name>A0A0E0HLF5_ORYNI</name>
<dbReference type="eggNOG" id="KOG0730">
    <property type="taxonomic scope" value="Eukaryota"/>
</dbReference>
<proteinExistence type="inferred from homology"/>
<organism evidence="7">
    <name type="scientific">Oryza nivara</name>
    <name type="common">Indian wild rice</name>
    <name type="synonym">Oryza sativa f. spontanea</name>
    <dbReference type="NCBI Taxonomy" id="4536"/>
    <lineage>
        <taxon>Eukaryota</taxon>
        <taxon>Viridiplantae</taxon>
        <taxon>Streptophyta</taxon>
        <taxon>Embryophyta</taxon>
        <taxon>Tracheophyta</taxon>
        <taxon>Spermatophyta</taxon>
        <taxon>Magnoliopsida</taxon>
        <taxon>Liliopsida</taxon>
        <taxon>Poales</taxon>
        <taxon>Poaceae</taxon>
        <taxon>BOP clade</taxon>
        <taxon>Oryzoideae</taxon>
        <taxon>Oryzeae</taxon>
        <taxon>Oryzinae</taxon>
        <taxon>Oryza</taxon>
    </lineage>
</organism>
<dbReference type="InterPro" id="IPR003960">
    <property type="entry name" value="ATPase_AAA_CS"/>
</dbReference>
<dbReference type="EnsemblPlants" id="ONIVA06G05090.1">
    <property type="protein sequence ID" value="ONIVA06G05090.1"/>
    <property type="gene ID" value="ONIVA06G05090"/>
</dbReference>
<dbReference type="GO" id="GO:0016042">
    <property type="term" value="P:lipid catabolic process"/>
    <property type="evidence" value="ECO:0007669"/>
    <property type="project" value="UniProtKB-KW"/>
</dbReference>
<dbReference type="PROSITE" id="PS00674">
    <property type="entry name" value="AAA"/>
    <property type="match status" value="1"/>
</dbReference>
<reference evidence="7" key="2">
    <citation type="submission" date="2018-04" db="EMBL/GenBank/DDBJ databases">
        <title>OnivRS2 (Oryza nivara Reference Sequence Version 2).</title>
        <authorList>
            <person name="Zhang J."/>
            <person name="Kudrna D."/>
            <person name="Lee S."/>
            <person name="Talag J."/>
            <person name="Rajasekar S."/>
            <person name="Welchert J."/>
            <person name="Hsing Y.-I."/>
            <person name="Wing R.A."/>
        </authorList>
    </citation>
    <scope>NUCLEOTIDE SEQUENCE [LARGE SCALE GENOMIC DNA]</scope>
    <source>
        <strain evidence="7">SL10</strain>
    </source>
</reference>
<feature type="region of interest" description="Disordered" evidence="4">
    <location>
        <begin position="418"/>
        <end position="455"/>
    </location>
</feature>
<dbReference type="GO" id="GO:0005524">
    <property type="term" value="F:ATP binding"/>
    <property type="evidence" value="ECO:0007669"/>
    <property type="project" value="InterPro"/>
</dbReference>
<dbReference type="InterPro" id="IPR027417">
    <property type="entry name" value="P-loop_NTPase"/>
</dbReference>
<dbReference type="SMART" id="SM00382">
    <property type="entry name" value="AAA"/>
    <property type="match status" value="1"/>
</dbReference>
<accession>A0A0E0HLF5</accession>
<feature type="region of interest" description="Disordered" evidence="4">
    <location>
        <begin position="734"/>
        <end position="760"/>
    </location>
</feature>
<dbReference type="SUPFAM" id="SSF52540">
    <property type="entry name" value="P-loop containing nucleoside triphosphate hydrolases"/>
    <property type="match status" value="1"/>
</dbReference>
<dbReference type="InterPro" id="IPR036514">
    <property type="entry name" value="SGNH_hydro_sf"/>
</dbReference>
<evidence type="ECO:0000313" key="7">
    <source>
        <dbReference type="EnsemblPlants" id="ONIVA06G05090.1"/>
    </source>
</evidence>
<feature type="region of interest" description="Disordered" evidence="4">
    <location>
        <begin position="476"/>
        <end position="500"/>
    </location>
</feature>
<evidence type="ECO:0000256" key="1">
    <source>
        <dbReference type="ARBA" id="ARBA00008668"/>
    </source>
</evidence>
<evidence type="ECO:0000256" key="4">
    <source>
        <dbReference type="SAM" id="MobiDB-lite"/>
    </source>
</evidence>
<keyword evidence="5" id="KW-0732">Signal</keyword>
<dbReference type="InterPro" id="IPR001087">
    <property type="entry name" value="GDSL"/>
</dbReference>
<dbReference type="InterPro" id="IPR003959">
    <property type="entry name" value="ATPase_AAA_core"/>
</dbReference>
<dbReference type="Proteomes" id="UP000006591">
    <property type="component" value="Chromosome 6"/>
</dbReference>
<feature type="domain" description="AAA+ ATPase" evidence="6">
    <location>
        <begin position="835"/>
        <end position="970"/>
    </location>
</feature>